<sequence length="360" mass="41487">MKDSKEKEHHISHLKDLMEGVKETSEEKPDDADEIEEYEVVDADELIHELNAEEKQNFEEETFEIDDEFIYSPNKDSEEAEILEEIDEDFIITTEINDSETDYEEDVLYDSEDKISEQFNNIVHARVGNYPIMAVVSLAVGIILLIVSIFLLITQTSERVIDSVASGELNVIIVIAAFIGILLIIIGIYKLFSLKNPFGDLTKKIDNIEKEEKKTKKEPQIKEEEKKVIPKSKIPLNREDYKIGEFDISSIKTNFKESSSDIEEIKAIKSEKPTFNKTTSVDKEINEEEPTHKEEENIEPVKEEKEEKKTDNNKEDEEYKKAQLDNESIDEIFSGIEEIEEIPIISVNSKDKKSSDKKEE</sequence>
<dbReference type="EMBL" id="MZGU01000006">
    <property type="protein sequence ID" value="PWB85163.1"/>
    <property type="molecule type" value="Genomic_DNA"/>
</dbReference>
<keyword evidence="2" id="KW-0472">Membrane</keyword>
<gene>
    <name evidence="3" type="ORF">MBBWO_14770</name>
</gene>
<evidence type="ECO:0000313" key="3">
    <source>
        <dbReference type="EMBL" id="PWB85163.1"/>
    </source>
</evidence>
<keyword evidence="4" id="KW-1185">Reference proteome</keyword>
<protein>
    <submittedName>
        <fullName evidence="3">Uncharacterized protein</fullName>
    </submittedName>
</protein>
<dbReference type="Proteomes" id="UP000245577">
    <property type="component" value="Unassembled WGS sequence"/>
</dbReference>
<dbReference type="OrthoDB" id="78314at2157"/>
<comment type="caution">
    <text evidence="3">The sequence shown here is derived from an EMBL/GenBank/DDBJ whole genome shotgun (WGS) entry which is preliminary data.</text>
</comment>
<accession>A0A2U1S667</accession>
<feature type="compositionally biased region" description="Low complexity" evidence="1">
    <location>
        <begin position="331"/>
        <end position="346"/>
    </location>
</feature>
<organism evidence="3 4">
    <name type="scientific">Methanobrevibacter woesei</name>
    <dbReference type="NCBI Taxonomy" id="190976"/>
    <lineage>
        <taxon>Archaea</taxon>
        <taxon>Methanobacteriati</taxon>
        <taxon>Methanobacteriota</taxon>
        <taxon>Methanomada group</taxon>
        <taxon>Methanobacteria</taxon>
        <taxon>Methanobacteriales</taxon>
        <taxon>Methanobacteriaceae</taxon>
        <taxon>Methanobrevibacter</taxon>
    </lineage>
</organism>
<feature type="transmembrane region" description="Helical" evidence="2">
    <location>
        <begin position="130"/>
        <end position="151"/>
    </location>
</feature>
<keyword evidence="2" id="KW-0812">Transmembrane</keyword>
<proteinExistence type="predicted"/>
<feature type="compositionally biased region" description="Basic and acidic residues" evidence="1">
    <location>
        <begin position="1"/>
        <end position="27"/>
    </location>
</feature>
<feature type="compositionally biased region" description="Basic and acidic residues" evidence="1">
    <location>
        <begin position="349"/>
        <end position="360"/>
    </location>
</feature>
<feature type="transmembrane region" description="Helical" evidence="2">
    <location>
        <begin position="171"/>
        <end position="192"/>
    </location>
</feature>
<feature type="compositionally biased region" description="Basic and acidic residues" evidence="1">
    <location>
        <begin position="276"/>
        <end position="324"/>
    </location>
</feature>
<feature type="region of interest" description="Disordered" evidence="1">
    <location>
        <begin position="1"/>
        <end position="36"/>
    </location>
</feature>
<evidence type="ECO:0000313" key="4">
    <source>
        <dbReference type="Proteomes" id="UP000245577"/>
    </source>
</evidence>
<reference evidence="3 4" key="1">
    <citation type="submission" date="2017-03" db="EMBL/GenBank/DDBJ databases">
        <title>Genome sequence of Methanobrevibacter wosei.</title>
        <authorList>
            <person name="Poehlein A."/>
            <person name="Seedorf H."/>
            <person name="Daniel R."/>
        </authorList>
    </citation>
    <scope>NUCLEOTIDE SEQUENCE [LARGE SCALE GENOMIC DNA]</scope>
    <source>
        <strain evidence="3 4">DSM 11979</strain>
    </source>
</reference>
<name>A0A2U1S667_9EURY</name>
<evidence type="ECO:0000256" key="2">
    <source>
        <dbReference type="SAM" id="Phobius"/>
    </source>
</evidence>
<dbReference type="AlphaFoldDB" id="A0A2U1S667"/>
<dbReference type="RefSeq" id="WP_116670251.1">
    <property type="nucleotide sequence ID" value="NZ_MZGU01000006.1"/>
</dbReference>
<feature type="region of interest" description="Disordered" evidence="1">
    <location>
        <begin position="276"/>
        <end position="360"/>
    </location>
</feature>
<evidence type="ECO:0000256" key="1">
    <source>
        <dbReference type="SAM" id="MobiDB-lite"/>
    </source>
</evidence>
<keyword evidence="2" id="KW-1133">Transmembrane helix</keyword>